<dbReference type="CDD" id="cd03801">
    <property type="entry name" value="GT4_PimA-like"/>
    <property type="match status" value="1"/>
</dbReference>
<name>A0A509E7D3_9HYPH</name>
<protein>
    <submittedName>
        <fullName evidence="1">Glycogen synthase</fullName>
        <ecNumber evidence="1">2.4.1.11</ecNumber>
    </submittedName>
</protein>
<dbReference type="OrthoDB" id="9807414at2"/>
<sequence length="429" mass="46321">MIERVVVISDDAVESGGAAGIALRSGRMLSARGVPVTLLNGSTDPGLDLPGLDLHSLGGRALLEGGRGAAALRGLYSRSARHFIEAWIARHDTPGTVYHLHNWHKVLSPAAFTALGRVAERLVMTAHDYFLVCPNGGQFDFRNGSVCERVPLSLGCVATNCDRRHYAHKLWRVGRQAIRSASIDLARGPATVVAVHEGMRPYLARGGIGPDRVTVLRNPVVPWRSERVRAEGNREILFVGRLERDKGVDVVAAAAREAGLPLRIVGDGPLRAELARDYPEARLMGWRSPAEIAVLAEEARLLVVPTRWRETFGLVTLEAVMSGLPVLVSRHALIAQEVVDLGCGEACDPDDRAGLAAQMQRLAGDDLQVRWMSESGFHRARDLAPMPETWCDHLLALYRAKLAAARTHASPVTPGSRAKALAAAVPGKS</sequence>
<gene>
    <name evidence="1" type="ORF">MET9862_00690</name>
</gene>
<dbReference type="EC" id="2.4.1.11" evidence="1"/>
<dbReference type="Proteomes" id="UP000410984">
    <property type="component" value="Unassembled WGS sequence"/>
</dbReference>
<dbReference type="SUPFAM" id="SSF53756">
    <property type="entry name" value="UDP-Glycosyltransferase/glycogen phosphorylase"/>
    <property type="match status" value="1"/>
</dbReference>
<dbReference type="GO" id="GO:0004373">
    <property type="term" value="F:alpha-1,4-glucan glucosyltransferase (UDP-glucose donor) activity"/>
    <property type="evidence" value="ECO:0007669"/>
    <property type="project" value="UniProtKB-EC"/>
</dbReference>
<dbReference type="EMBL" id="CABFPH010000005">
    <property type="protein sequence ID" value="VUD70127.1"/>
    <property type="molecule type" value="Genomic_DNA"/>
</dbReference>
<evidence type="ECO:0000313" key="1">
    <source>
        <dbReference type="EMBL" id="VUD70127.1"/>
    </source>
</evidence>
<keyword evidence="1" id="KW-0328">Glycosyltransferase</keyword>
<proteinExistence type="predicted"/>
<dbReference type="PANTHER" id="PTHR12526:SF630">
    <property type="entry name" value="GLYCOSYLTRANSFERASE"/>
    <property type="match status" value="1"/>
</dbReference>
<dbReference type="Pfam" id="PF13692">
    <property type="entry name" value="Glyco_trans_1_4"/>
    <property type="match status" value="1"/>
</dbReference>
<organism evidence="1 2">
    <name type="scientific">Methylobacterium symbioticum</name>
    <dbReference type="NCBI Taxonomy" id="2584084"/>
    <lineage>
        <taxon>Bacteria</taxon>
        <taxon>Pseudomonadati</taxon>
        <taxon>Pseudomonadota</taxon>
        <taxon>Alphaproteobacteria</taxon>
        <taxon>Hyphomicrobiales</taxon>
        <taxon>Methylobacteriaceae</taxon>
        <taxon>Methylobacterium</taxon>
    </lineage>
</organism>
<dbReference type="AlphaFoldDB" id="A0A509E7D3"/>
<reference evidence="1 2" key="1">
    <citation type="submission" date="2019-06" db="EMBL/GenBank/DDBJ databases">
        <authorList>
            <person name="Rodrigo-Torres L."/>
            <person name="Arahal R. D."/>
            <person name="Lucena T."/>
        </authorList>
    </citation>
    <scope>NUCLEOTIDE SEQUENCE [LARGE SCALE GENOMIC DNA]</scope>
    <source>
        <strain evidence="1 2">SB0023/3</strain>
    </source>
</reference>
<evidence type="ECO:0000313" key="2">
    <source>
        <dbReference type="Proteomes" id="UP000410984"/>
    </source>
</evidence>
<dbReference type="RefSeq" id="WP_142581715.1">
    <property type="nucleotide sequence ID" value="NZ_CABFPH010000005.1"/>
</dbReference>
<dbReference type="Gene3D" id="3.40.50.2000">
    <property type="entry name" value="Glycogen Phosphorylase B"/>
    <property type="match status" value="2"/>
</dbReference>
<dbReference type="PANTHER" id="PTHR12526">
    <property type="entry name" value="GLYCOSYLTRANSFERASE"/>
    <property type="match status" value="1"/>
</dbReference>
<accession>A0A509E7D3</accession>
<keyword evidence="1" id="KW-0808">Transferase</keyword>
<keyword evidence="2" id="KW-1185">Reference proteome</keyword>